<reference evidence="4" key="1">
    <citation type="submission" date="2022-11" db="EMBL/GenBank/DDBJ databases">
        <authorList>
            <person name="Petersen C."/>
        </authorList>
    </citation>
    <scope>NUCLEOTIDE SEQUENCE</scope>
    <source>
        <strain evidence="4">IBT 29864</strain>
    </source>
</reference>
<sequence length="270" mass="29254">MNTEPRTIVLITGANQGIGYAVAKGLLAHKNYFILLGSRDASRGAKAAADLDSTGEFVQPITIDVADDASIQTAANLVASKYGRLDVLINNSGINNEIDILIEQHKKQQEGAVPHPELVDLDQQRKLFRDVYEVNLFGAAMVTEAFTPLLKKSTAIPARIVFVSSHTGSLGLRVDPSGAEYAKWSRPSFPVYRSSKAALNMLTLHYAAKFHDKGWKVNGSCPNLTDTNFARGWVKGRPASESAVNIVRLATLSIDGESGVYSDEKGVVPW</sequence>
<evidence type="ECO:0000313" key="5">
    <source>
        <dbReference type="Proteomes" id="UP001147782"/>
    </source>
</evidence>
<gene>
    <name evidence="4" type="ORF">N7496_011402</name>
</gene>
<dbReference type="GO" id="GO:0016491">
    <property type="term" value="F:oxidoreductase activity"/>
    <property type="evidence" value="ECO:0007669"/>
    <property type="project" value="UniProtKB-KW"/>
</dbReference>
<dbReference type="PANTHER" id="PTHR43490:SF99">
    <property type="entry name" value="SHORT-CHAIN DEHYDROGENASE_REDUCTASE"/>
    <property type="match status" value="1"/>
</dbReference>
<evidence type="ECO:0000256" key="2">
    <source>
        <dbReference type="ARBA" id="ARBA00022857"/>
    </source>
</evidence>
<keyword evidence="2" id="KW-0521">NADP</keyword>
<dbReference type="GO" id="GO:0016020">
    <property type="term" value="C:membrane"/>
    <property type="evidence" value="ECO:0007669"/>
    <property type="project" value="TreeGrafter"/>
</dbReference>
<dbReference type="GeneID" id="81443494"/>
<keyword evidence="5" id="KW-1185">Reference proteome</keyword>
<dbReference type="Proteomes" id="UP001147782">
    <property type="component" value="Unassembled WGS sequence"/>
</dbReference>
<dbReference type="RefSeq" id="XP_056550275.1">
    <property type="nucleotide sequence ID" value="XM_056704315.1"/>
</dbReference>
<accession>A0A9W9UWA3</accession>
<dbReference type="SUPFAM" id="SSF51735">
    <property type="entry name" value="NAD(P)-binding Rossmann-fold domains"/>
    <property type="match status" value="1"/>
</dbReference>
<dbReference type="AlphaFoldDB" id="A0A9W9UWA3"/>
<dbReference type="PANTHER" id="PTHR43490">
    <property type="entry name" value="(+)-NEOMENTHOL DEHYDROGENASE"/>
    <property type="match status" value="1"/>
</dbReference>
<evidence type="ECO:0000256" key="1">
    <source>
        <dbReference type="ARBA" id="ARBA00006484"/>
    </source>
</evidence>
<evidence type="ECO:0000256" key="3">
    <source>
        <dbReference type="ARBA" id="ARBA00023002"/>
    </source>
</evidence>
<dbReference type="InterPro" id="IPR036291">
    <property type="entry name" value="NAD(P)-bd_dom_sf"/>
</dbReference>
<dbReference type="OrthoDB" id="191139at2759"/>
<dbReference type="PRINTS" id="PR00081">
    <property type="entry name" value="GDHRDH"/>
</dbReference>
<protein>
    <submittedName>
        <fullName evidence="4">Uncharacterized protein</fullName>
    </submittedName>
</protein>
<dbReference type="EMBL" id="JAPZBS010000009">
    <property type="protein sequence ID" value="KAJ5358989.1"/>
    <property type="molecule type" value="Genomic_DNA"/>
</dbReference>
<proteinExistence type="inferred from homology"/>
<evidence type="ECO:0000313" key="4">
    <source>
        <dbReference type="EMBL" id="KAJ5358989.1"/>
    </source>
</evidence>
<name>A0A9W9UWA3_9EURO</name>
<dbReference type="Gene3D" id="3.40.50.720">
    <property type="entry name" value="NAD(P)-binding Rossmann-like Domain"/>
    <property type="match status" value="1"/>
</dbReference>
<organism evidence="4 5">
    <name type="scientific">Penicillium cataractarum</name>
    <dbReference type="NCBI Taxonomy" id="2100454"/>
    <lineage>
        <taxon>Eukaryota</taxon>
        <taxon>Fungi</taxon>
        <taxon>Dikarya</taxon>
        <taxon>Ascomycota</taxon>
        <taxon>Pezizomycotina</taxon>
        <taxon>Eurotiomycetes</taxon>
        <taxon>Eurotiomycetidae</taxon>
        <taxon>Eurotiales</taxon>
        <taxon>Aspergillaceae</taxon>
        <taxon>Penicillium</taxon>
    </lineage>
</organism>
<dbReference type="Pfam" id="PF00106">
    <property type="entry name" value="adh_short"/>
    <property type="match status" value="1"/>
</dbReference>
<reference evidence="4" key="2">
    <citation type="journal article" date="2023" name="IMA Fungus">
        <title>Comparative genomic study of the Penicillium genus elucidates a diverse pangenome and 15 lateral gene transfer events.</title>
        <authorList>
            <person name="Petersen C."/>
            <person name="Sorensen T."/>
            <person name="Nielsen M.R."/>
            <person name="Sondergaard T.E."/>
            <person name="Sorensen J.L."/>
            <person name="Fitzpatrick D.A."/>
            <person name="Frisvad J.C."/>
            <person name="Nielsen K.L."/>
        </authorList>
    </citation>
    <scope>NUCLEOTIDE SEQUENCE</scope>
    <source>
        <strain evidence="4">IBT 29864</strain>
    </source>
</reference>
<comment type="caution">
    <text evidence="4">The sequence shown here is derived from an EMBL/GenBank/DDBJ whole genome shotgun (WGS) entry which is preliminary data.</text>
</comment>
<dbReference type="InterPro" id="IPR002347">
    <property type="entry name" value="SDR_fam"/>
</dbReference>
<keyword evidence="3" id="KW-0560">Oxidoreductase</keyword>
<comment type="similarity">
    <text evidence="1">Belongs to the short-chain dehydrogenases/reductases (SDR) family.</text>
</comment>